<keyword evidence="5 9" id="KW-1133">Transmembrane helix</keyword>
<dbReference type="PANTHER" id="PTHR30561:SF1">
    <property type="entry name" value="MULTIDRUG TRANSPORTER EMRE"/>
    <property type="match status" value="1"/>
</dbReference>
<sequence>MSWVFLGVAILLEVAGTTMMKLSNGLTKIWPTILMFVFYLICFSSLSLALKKLEVGVVYAIWSGIGTALIATIGIIWFKDSLSLQKVIAILLIIAGCVLLNLQGDSHGAPAEGKHSEETEVVASDSKSGIYQ</sequence>
<dbReference type="SUPFAM" id="SSF103481">
    <property type="entry name" value="Multidrug resistance efflux transporter EmrE"/>
    <property type="match status" value="1"/>
</dbReference>
<evidence type="ECO:0000256" key="3">
    <source>
        <dbReference type="ARBA" id="ARBA00022475"/>
    </source>
</evidence>
<dbReference type="AlphaFoldDB" id="A0A0F7EFG6"/>
<evidence type="ECO:0000256" key="1">
    <source>
        <dbReference type="ARBA" id="ARBA00004651"/>
    </source>
</evidence>
<keyword evidence="2" id="KW-0813">Transport</keyword>
<comment type="similarity">
    <text evidence="7">Belongs to the drug/metabolite transporter (DMT) superfamily. Small multidrug resistance (SMR) (TC 2.A.7.1) family.</text>
</comment>
<evidence type="ECO:0000256" key="9">
    <source>
        <dbReference type="SAM" id="Phobius"/>
    </source>
</evidence>
<feature type="transmembrane region" description="Helical" evidence="9">
    <location>
        <begin position="32"/>
        <end position="50"/>
    </location>
</feature>
<comment type="subcellular location">
    <subcellularLocation>
        <location evidence="1 7">Cell membrane</location>
        <topology evidence="1 7">Multi-pass membrane protein</topology>
    </subcellularLocation>
</comment>
<dbReference type="InterPro" id="IPR045324">
    <property type="entry name" value="Small_multidrug_res"/>
</dbReference>
<proteinExistence type="inferred from homology"/>
<feature type="transmembrane region" description="Helical" evidence="9">
    <location>
        <begin position="84"/>
        <end position="102"/>
    </location>
</feature>
<name>A0A0F7EFG6_BRELA</name>
<evidence type="ECO:0000256" key="6">
    <source>
        <dbReference type="ARBA" id="ARBA00023136"/>
    </source>
</evidence>
<evidence type="ECO:0000256" key="8">
    <source>
        <dbReference type="SAM" id="MobiDB-lite"/>
    </source>
</evidence>
<dbReference type="PANTHER" id="PTHR30561">
    <property type="entry name" value="SMR FAMILY PROTON-DEPENDENT DRUG EFFLUX TRANSPORTER SUGE"/>
    <property type="match status" value="1"/>
</dbReference>
<evidence type="ECO:0000256" key="5">
    <source>
        <dbReference type="ARBA" id="ARBA00022989"/>
    </source>
</evidence>
<organism evidence="10">
    <name type="scientific">Brevibacillus laterosporus</name>
    <name type="common">Bacillus laterosporus</name>
    <dbReference type="NCBI Taxonomy" id="1465"/>
    <lineage>
        <taxon>Bacteria</taxon>
        <taxon>Bacillati</taxon>
        <taxon>Bacillota</taxon>
        <taxon>Bacilli</taxon>
        <taxon>Bacillales</taxon>
        <taxon>Paenibacillaceae</taxon>
        <taxon>Brevibacillus</taxon>
    </lineage>
</organism>
<dbReference type="RefSeq" id="WP_031411663.1">
    <property type="nucleotide sequence ID" value="NZ_CP011074.1"/>
</dbReference>
<dbReference type="Pfam" id="PF00893">
    <property type="entry name" value="Multi_Drug_Res"/>
    <property type="match status" value="1"/>
</dbReference>
<feature type="transmembrane region" description="Helical" evidence="9">
    <location>
        <begin position="57"/>
        <end position="78"/>
    </location>
</feature>
<dbReference type="Gene3D" id="1.10.3730.20">
    <property type="match status" value="1"/>
</dbReference>
<dbReference type="FunFam" id="1.10.3730.20:FF:000001">
    <property type="entry name" value="Quaternary ammonium compound resistance transporter SugE"/>
    <property type="match status" value="1"/>
</dbReference>
<protein>
    <submittedName>
        <fullName evidence="10">Membrane protein</fullName>
    </submittedName>
</protein>
<dbReference type="GO" id="GO:0005886">
    <property type="term" value="C:plasma membrane"/>
    <property type="evidence" value="ECO:0007669"/>
    <property type="project" value="UniProtKB-SubCell"/>
</dbReference>
<keyword evidence="4 7" id="KW-0812">Transmembrane</keyword>
<accession>A0A0F7EFG6</accession>
<dbReference type="InterPro" id="IPR037185">
    <property type="entry name" value="EmrE-like"/>
</dbReference>
<feature type="region of interest" description="Disordered" evidence="8">
    <location>
        <begin position="108"/>
        <end position="132"/>
    </location>
</feature>
<evidence type="ECO:0000256" key="2">
    <source>
        <dbReference type="ARBA" id="ARBA00022448"/>
    </source>
</evidence>
<keyword evidence="3" id="KW-1003">Cell membrane</keyword>
<evidence type="ECO:0000256" key="4">
    <source>
        <dbReference type="ARBA" id="ARBA00022692"/>
    </source>
</evidence>
<keyword evidence="6 9" id="KW-0472">Membrane</keyword>
<evidence type="ECO:0000313" key="10">
    <source>
        <dbReference type="EMBL" id="AKF92960.1"/>
    </source>
</evidence>
<gene>
    <name evidence="10" type="ORF">EX87_04210</name>
</gene>
<evidence type="ECO:0000256" key="7">
    <source>
        <dbReference type="RuleBase" id="RU003942"/>
    </source>
</evidence>
<dbReference type="EMBL" id="CP011074">
    <property type="protein sequence ID" value="AKF92960.1"/>
    <property type="molecule type" value="Genomic_DNA"/>
</dbReference>
<reference evidence="10" key="1">
    <citation type="submission" date="2015-03" db="EMBL/GenBank/DDBJ databases">
        <title>MIGS Cultured Bacterial/Archaeal sample from Brevibacillus laterosporus.</title>
        <authorList>
            <person name="Zeng D."/>
            <person name="Zhu L."/>
            <person name="Dong G."/>
            <person name="Ye W."/>
            <person name="Ren D."/>
            <person name="Wu L."/>
            <person name="Xu J."/>
            <person name="Li G."/>
            <person name="Guo L."/>
        </authorList>
    </citation>
    <scope>NUCLEOTIDE SEQUENCE</scope>
    <source>
        <strain evidence="10">B9</strain>
    </source>
</reference>
<dbReference type="InterPro" id="IPR000390">
    <property type="entry name" value="Small_drug/metabolite_transptr"/>
</dbReference>
<dbReference type="GO" id="GO:0022857">
    <property type="term" value="F:transmembrane transporter activity"/>
    <property type="evidence" value="ECO:0007669"/>
    <property type="project" value="InterPro"/>
</dbReference>